<proteinExistence type="predicted"/>
<evidence type="ECO:0000313" key="2">
    <source>
        <dbReference type="Proteomes" id="UP001163726"/>
    </source>
</evidence>
<dbReference type="RefSeq" id="WP_268075827.1">
    <property type="nucleotide sequence ID" value="NZ_CP109965.1"/>
</dbReference>
<keyword evidence="2" id="KW-1185">Reference proteome</keyword>
<evidence type="ECO:0000313" key="1">
    <source>
        <dbReference type="EMBL" id="WAJ71351.1"/>
    </source>
</evidence>
<evidence type="ECO:0008006" key="3">
    <source>
        <dbReference type="Google" id="ProtNLM"/>
    </source>
</evidence>
<accession>A0ABY7AST6</accession>
<protein>
    <recommendedName>
        <fullName evidence="3">Transposase</fullName>
    </recommendedName>
</protein>
<dbReference type="EMBL" id="CP109965">
    <property type="protein sequence ID" value="WAJ71351.1"/>
    <property type="molecule type" value="Genomic_DNA"/>
</dbReference>
<sequence>MKRRLNTGAAGRRKNMLKKIHTKVINRRKFFANMQMEDNAL</sequence>
<reference evidence="1" key="1">
    <citation type="submission" date="2022-10" db="EMBL/GenBank/DDBJ databases">
        <title>Catenovulum adriacola sp. nov. isolated in the Harbour of Susak.</title>
        <authorList>
            <person name="Schoch T."/>
            <person name="Reich S.J."/>
            <person name="Stoeferle S."/>
            <person name="Flaiz M."/>
            <person name="Kazda M."/>
            <person name="Riedel C.U."/>
            <person name="Duerre P."/>
        </authorList>
    </citation>
    <scope>NUCLEOTIDE SEQUENCE</scope>
    <source>
        <strain evidence="1">TS8</strain>
    </source>
</reference>
<dbReference type="Proteomes" id="UP001163726">
    <property type="component" value="Chromosome"/>
</dbReference>
<name>A0ABY7AST6_9ALTE</name>
<organism evidence="1 2">
    <name type="scientific">Catenovulum adriaticum</name>
    <dbReference type="NCBI Taxonomy" id="2984846"/>
    <lineage>
        <taxon>Bacteria</taxon>
        <taxon>Pseudomonadati</taxon>
        <taxon>Pseudomonadota</taxon>
        <taxon>Gammaproteobacteria</taxon>
        <taxon>Alteromonadales</taxon>
        <taxon>Alteromonadaceae</taxon>
        <taxon>Catenovulum</taxon>
    </lineage>
</organism>
<gene>
    <name evidence="1" type="ORF">OLW01_06020</name>
</gene>